<name>A0A4R3K9H8_9BACI</name>
<dbReference type="Proteomes" id="UP000295788">
    <property type="component" value="Unassembled WGS sequence"/>
</dbReference>
<comment type="caution">
    <text evidence="2">The sequence shown here is derived from an EMBL/GenBank/DDBJ whole genome shotgun (WGS) entry which is preliminary data.</text>
</comment>
<evidence type="ECO:0000259" key="1">
    <source>
        <dbReference type="Pfam" id="PF14285"/>
    </source>
</evidence>
<reference evidence="2 3" key="1">
    <citation type="submission" date="2019-03" db="EMBL/GenBank/DDBJ databases">
        <title>Genomic Encyclopedia of Type Strains, Phase IV (KMG-IV): sequencing the most valuable type-strain genomes for metagenomic binning, comparative biology and taxonomic classification.</title>
        <authorList>
            <person name="Goeker M."/>
        </authorList>
    </citation>
    <scope>NUCLEOTIDE SEQUENCE [LARGE SCALE GENOMIC DNA]</scope>
    <source>
        <strain evidence="2 3">DSM 23802</strain>
    </source>
</reference>
<gene>
    <name evidence="2" type="ORF">EDD72_12018</name>
</gene>
<dbReference type="Pfam" id="PF14285">
    <property type="entry name" value="DUF4367"/>
    <property type="match status" value="1"/>
</dbReference>
<dbReference type="AlphaFoldDB" id="A0A4R3K9H8"/>
<dbReference type="InterPro" id="IPR025377">
    <property type="entry name" value="DUF4367"/>
</dbReference>
<accession>A0A4R3K9H8</accession>
<sequence length="184" mass="21027">MKRIIFASLIIALMFSGIGYAEYTEQTKNNGVKHQIKSESQITSQPAQVSLEKGKELMSNIEVLLPTYLPKNYKMENVIYNEPPAEFKNGVKLNIEAHKAITIRYRNQNDPSNWIDYTTKAAQVIIGDNDTQDLMIQGVEGQILEYPDKEIIALSWYKNKTNHFIISKGNITKEEILKFAESLK</sequence>
<feature type="domain" description="DUF4367" evidence="1">
    <location>
        <begin position="65"/>
        <end position="183"/>
    </location>
</feature>
<dbReference type="EMBL" id="SMAB01000020">
    <property type="protein sequence ID" value="TCS79559.1"/>
    <property type="molecule type" value="Genomic_DNA"/>
</dbReference>
<dbReference type="RefSeq" id="WP_069799897.1">
    <property type="nucleotide sequence ID" value="NZ_SMAB01000020.1"/>
</dbReference>
<keyword evidence="3" id="KW-1185">Reference proteome</keyword>
<organism evidence="2 3">
    <name type="scientific">Tepidibacillus fermentans</name>
    <dbReference type="NCBI Taxonomy" id="1281767"/>
    <lineage>
        <taxon>Bacteria</taxon>
        <taxon>Bacillati</taxon>
        <taxon>Bacillota</taxon>
        <taxon>Bacilli</taxon>
        <taxon>Bacillales</taxon>
        <taxon>Bacillaceae</taxon>
        <taxon>Tepidibacillus</taxon>
    </lineage>
</organism>
<evidence type="ECO:0000313" key="2">
    <source>
        <dbReference type="EMBL" id="TCS79559.1"/>
    </source>
</evidence>
<dbReference type="OrthoDB" id="2937252at2"/>
<protein>
    <submittedName>
        <fullName evidence="2">Uncharacterized protein DUF4367</fullName>
    </submittedName>
</protein>
<evidence type="ECO:0000313" key="3">
    <source>
        <dbReference type="Proteomes" id="UP000295788"/>
    </source>
</evidence>
<proteinExistence type="predicted"/>